<proteinExistence type="predicted"/>
<accession>A0A210QQL1</accession>
<dbReference type="PANTHER" id="PTHR24172:SF4">
    <property type="entry name" value="ANK_REP_REGION DOMAIN-CONTAINING PROTEIN"/>
    <property type="match status" value="1"/>
</dbReference>
<dbReference type="Pfam" id="PF12796">
    <property type="entry name" value="Ank_2"/>
    <property type="match status" value="1"/>
</dbReference>
<protein>
    <submittedName>
        <fullName evidence="2">DPY30 domain-containing protein 1</fullName>
    </submittedName>
</protein>
<evidence type="ECO:0000313" key="2">
    <source>
        <dbReference type="EMBL" id="OWF51037.1"/>
    </source>
</evidence>
<dbReference type="AlphaFoldDB" id="A0A210QQL1"/>
<dbReference type="SMART" id="SM00248">
    <property type="entry name" value="ANK"/>
    <property type="match status" value="3"/>
</dbReference>
<organism evidence="2 3">
    <name type="scientific">Mizuhopecten yessoensis</name>
    <name type="common">Japanese scallop</name>
    <name type="synonym">Patinopecten yessoensis</name>
    <dbReference type="NCBI Taxonomy" id="6573"/>
    <lineage>
        <taxon>Eukaryota</taxon>
        <taxon>Metazoa</taxon>
        <taxon>Spiralia</taxon>
        <taxon>Lophotrochozoa</taxon>
        <taxon>Mollusca</taxon>
        <taxon>Bivalvia</taxon>
        <taxon>Autobranchia</taxon>
        <taxon>Pteriomorphia</taxon>
        <taxon>Pectinida</taxon>
        <taxon>Pectinoidea</taxon>
        <taxon>Pectinidae</taxon>
        <taxon>Mizuhopecten</taxon>
    </lineage>
</organism>
<dbReference type="InterPro" id="IPR036770">
    <property type="entry name" value="Ankyrin_rpt-contain_sf"/>
</dbReference>
<evidence type="ECO:0000256" key="1">
    <source>
        <dbReference type="SAM" id="MobiDB-lite"/>
    </source>
</evidence>
<evidence type="ECO:0000313" key="3">
    <source>
        <dbReference type="Proteomes" id="UP000242188"/>
    </source>
</evidence>
<name>A0A210QQL1_MIZYE</name>
<dbReference type="InterPro" id="IPR007858">
    <property type="entry name" value="Dpy-30_motif"/>
</dbReference>
<dbReference type="PANTHER" id="PTHR24172">
    <property type="entry name" value="ANK_REP_REGION DOMAIN-CONTAINING PROTEIN"/>
    <property type="match status" value="1"/>
</dbReference>
<dbReference type="SUPFAM" id="SSF48403">
    <property type="entry name" value="Ankyrin repeat"/>
    <property type="match status" value="1"/>
</dbReference>
<feature type="compositionally biased region" description="Basic and acidic residues" evidence="1">
    <location>
        <begin position="166"/>
        <end position="179"/>
    </location>
</feature>
<dbReference type="EMBL" id="NEDP02002403">
    <property type="protein sequence ID" value="OWF51037.1"/>
    <property type="molecule type" value="Genomic_DNA"/>
</dbReference>
<keyword evidence="3" id="KW-1185">Reference proteome</keyword>
<feature type="region of interest" description="Disordered" evidence="1">
    <location>
        <begin position="406"/>
        <end position="427"/>
    </location>
</feature>
<feature type="compositionally biased region" description="Basic and acidic residues" evidence="1">
    <location>
        <begin position="103"/>
        <end position="144"/>
    </location>
</feature>
<dbReference type="Gene3D" id="1.20.890.10">
    <property type="entry name" value="cAMP-dependent protein kinase regulatory subunit, dimerization-anchoring domain"/>
    <property type="match status" value="1"/>
</dbReference>
<feature type="region of interest" description="Disordered" evidence="1">
    <location>
        <begin position="96"/>
        <end position="179"/>
    </location>
</feature>
<comment type="caution">
    <text evidence="2">The sequence shown here is derived from an EMBL/GenBank/DDBJ whole genome shotgun (WGS) entry which is preliminary data.</text>
</comment>
<gene>
    <name evidence="2" type="ORF">KP79_PYT19581</name>
</gene>
<dbReference type="InterPro" id="IPR049630">
    <property type="entry name" value="DYDC-like_DD"/>
</dbReference>
<dbReference type="Gene3D" id="1.25.40.20">
    <property type="entry name" value="Ankyrin repeat-containing domain"/>
    <property type="match status" value="1"/>
</dbReference>
<dbReference type="OrthoDB" id="432281at2759"/>
<feature type="compositionally biased region" description="Polar residues" evidence="1">
    <location>
        <begin position="411"/>
        <end position="427"/>
    </location>
</feature>
<dbReference type="Pfam" id="PF05186">
    <property type="entry name" value="Dpy-30"/>
    <property type="match status" value="1"/>
</dbReference>
<dbReference type="Proteomes" id="UP000242188">
    <property type="component" value="Unassembled WGS sequence"/>
</dbReference>
<sequence>MQQQQQTSTNPAAIQKPYVAPTMGPRITAPPPATIDGKYAAEHLGGALTLALAEIATCRPNDPIEYLANWLYKYKANSDHHKQQLAEAKQLGEEEAEMIKAQQRKEKRLEEQRQMEEEAREKAEKEEEERRKREQEDLQRKAKEAALAQRPNLETLKEEEGEEDAERGREKDFTGQTELHRLASTPDSTLMSVLNMGYSLAERNGDNQTPRELAAEKGLQHHVDTIDEFVQSLVENEKFAELEKLLLDGYDQWEVVLQSVKAKEQSEGITKFIDSVPDFQEKMLGVLRAAQTGVVSELQQALEQRQIVTARDKYGRGPLHIAVLANQSDVVRYLATNFPETLKARDNMYRTPLHYTMALSEDLAQILTENGSNIKVKDAKLKVAAYYKENPSDIETLQSCLPQIVEEGQGQMETGQSEQDQGQQEME</sequence>
<dbReference type="InterPro" id="IPR002110">
    <property type="entry name" value="Ankyrin_rpt"/>
</dbReference>
<reference evidence="2 3" key="1">
    <citation type="journal article" date="2017" name="Nat. Ecol. Evol.">
        <title>Scallop genome provides insights into evolution of bilaterian karyotype and development.</title>
        <authorList>
            <person name="Wang S."/>
            <person name="Zhang J."/>
            <person name="Jiao W."/>
            <person name="Li J."/>
            <person name="Xun X."/>
            <person name="Sun Y."/>
            <person name="Guo X."/>
            <person name="Huan P."/>
            <person name="Dong B."/>
            <person name="Zhang L."/>
            <person name="Hu X."/>
            <person name="Sun X."/>
            <person name="Wang J."/>
            <person name="Zhao C."/>
            <person name="Wang Y."/>
            <person name="Wang D."/>
            <person name="Huang X."/>
            <person name="Wang R."/>
            <person name="Lv J."/>
            <person name="Li Y."/>
            <person name="Zhang Z."/>
            <person name="Liu B."/>
            <person name="Lu W."/>
            <person name="Hui Y."/>
            <person name="Liang J."/>
            <person name="Zhou Z."/>
            <person name="Hou R."/>
            <person name="Li X."/>
            <person name="Liu Y."/>
            <person name="Li H."/>
            <person name="Ning X."/>
            <person name="Lin Y."/>
            <person name="Zhao L."/>
            <person name="Xing Q."/>
            <person name="Dou J."/>
            <person name="Li Y."/>
            <person name="Mao J."/>
            <person name="Guo H."/>
            <person name="Dou H."/>
            <person name="Li T."/>
            <person name="Mu C."/>
            <person name="Jiang W."/>
            <person name="Fu Q."/>
            <person name="Fu X."/>
            <person name="Miao Y."/>
            <person name="Liu J."/>
            <person name="Yu Q."/>
            <person name="Li R."/>
            <person name="Liao H."/>
            <person name="Li X."/>
            <person name="Kong Y."/>
            <person name="Jiang Z."/>
            <person name="Chourrout D."/>
            <person name="Li R."/>
            <person name="Bao Z."/>
        </authorList>
    </citation>
    <scope>NUCLEOTIDE SEQUENCE [LARGE SCALE GENOMIC DNA]</scope>
    <source>
        <strain evidence="2 3">PY_sf001</strain>
    </source>
</reference>
<dbReference type="CDD" id="cd22966">
    <property type="entry name" value="DD_DYDC-like"/>
    <property type="match status" value="1"/>
</dbReference>